<dbReference type="EMBL" id="GEDC01025425">
    <property type="protein sequence ID" value="JAS11873.1"/>
    <property type="molecule type" value="Transcribed_RNA"/>
</dbReference>
<feature type="compositionally biased region" description="Basic and acidic residues" evidence="1">
    <location>
        <begin position="30"/>
        <end position="43"/>
    </location>
</feature>
<reference evidence="2" key="1">
    <citation type="submission" date="2015-12" db="EMBL/GenBank/DDBJ databases">
        <title>De novo transcriptome assembly of four potential Pierce s Disease insect vectors from Arizona vineyards.</title>
        <authorList>
            <person name="Tassone E.E."/>
        </authorList>
    </citation>
    <scope>NUCLEOTIDE SEQUENCE</scope>
</reference>
<accession>A0A1B6CEK8</accession>
<sequence length="106" mass="12159">KRSPVVSKHSQYSSNKITSHNQFIRPTKVSPDKKCPVKKRTPDNNKQFSTVNSERTVKRRSGPKQIMPEKRHSSSNLKKNNEKRKSPVKSVIWDEALLTSLEAQGF</sequence>
<feature type="non-terminal residue" evidence="2">
    <location>
        <position position="1"/>
    </location>
</feature>
<feature type="compositionally biased region" description="Polar residues" evidence="1">
    <location>
        <begin position="8"/>
        <end position="24"/>
    </location>
</feature>
<gene>
    <name evidence="2" type="ORF">g.45848</name>
</gene>
<name>A0A1B6CEK8_9HEMI</name>
<feature type="region of interest" description="Disordered" evidence="1">
    <location>
        <begin position="1"/>
        <end position="89"/>
    </location>
</feature>
<dbReference type="AlphaFoldDB" id="A0A1B6CEK8"/>
<evidence type="ECO:0000256" key="1">
    <source>
        <dbReference type="SAM" id="MobiDB-lite"/>
    </source>
</evidence>
<feature type="compositionally biased region" description="Polar residues" evidence="1">
    <location>
        <begin position="44"/>
        <end position="54"/>
    </location>
</feature>
<evidence type="ECO:0000313" key="2">
    <source>
        <dbReference type="EMBL" id="JAS11873.1"/>
    </source>
</evidence>
<feature type="non-terminal residue" evidence="2">
    <location>
        <position position="106"/>
    </location>
</feature>
<protein>
    <submittedName>
        <fullName evidence="2">Uncharacterized protein</fullName>
    </submittedName>
</protein>
<proteinExistence type="predicted"/>
<organism evidence="2">
    <name type="scientific">Clastoptera arizonana</name>
    <name type="common">Arizona spittle bug</name>
    <dbReference type="NCBI Taxonomy" id="38151"/>
    <lineage>
        <taxon>Eukaryota</taxon>
        <taxon>Metazoa</taxon>
        <taxon>Ecdysozoa</taxon>
        <taxon>Arthropoda</taxon>
        <taxon>Hexapoda</taxon>
        <taxon>Insecta</taxon>
        <taxon>Pterygota</taxon>
        <taxon>Neoptera</taxon>
        <taxon>Paraneoptera</taxon>
        <taxon>Hemiptera</taxon>
        <taxon>Auchenorrhyncha</taxon>
        <taxon>Cercopoidea</taxon>
        <taxon>Clastopteridae</taxon>
        <taxon>Clastoptera</taxon>
    </lineage>
</organism>